<dbReference type="PANTHER" id="PTHR47959">
    <property type="entry name" value="ATP-DEPENDENT RNA HELICASE RHLE-RELATED"/>
    <property type="match status" value="1"/>
</dbReference>
<name>J9GN72_9ZZZZ</name>
<accession>J9GN72</accession>
<dbReference type="PANTHER" id="PTHR47959:SF1">
    <property type="entry name" value="ATP-DEPENDENT RNA HELICASE DBPA"/>
    <property type="match status" value="1"/>
</dbReference>
<evidence type="ECO:0000256" key="3">
    <source>
        <dbReference type="ARBA" id="ARBA00022806"/>
    </source>
</evidence>
<dbReference type="GO" id="GO:0003724">
    <property type="term" value="F:RNA helicase activity"/>
    <property type="evidence" value="ECO:0007669"/>
    <property type="project" value="TreeGrafter"/>
</dbReference>
<feature type="non-terminal residue" evidence="7">
    <location>
        <position position="1"/>
    </location>
</feature>
<feature type="compositionally biased region" description="Basic and acidic residues" evidence="5">
    <location>
        <begin position="198"/>
        <end position="212"/>
    </location>
</feature>
<evidence type="ECO:0000256" key="4">
    <source>
        <dbReference type="ARBA" id="ARBA00022840"/>
    </source>
</evidence>
<dbReference type="GO" id="GO:0016787">
    <property type="term" value="F:hydrolase activity"/>
    <property type="evidence" value="ECO:0007669"/>
    <property type="project" value="UniProtKB-KW"/>
</dbReference>
<protein>
    <submittedName>
        <fullName evidence="7">ATP-dependent RNA helicase RhlE</fullName>
    </submittedName>
</protein>
<reference evidence="7" key="1">
    <citation type="journal article" date="2012" name="PLoS ONE">
        <title>Gene sets for utilization of primary and secondary nutrition supplies in the distal gut of endangered iberian lynx.</title>
        <authorList>
            <person name="Alcaide M."/>
            <person name="Messina E."/>
            <person name="Richter M."/>
            <person name="Bargiela R."/>
            <person name="Peplies J."/>
            <person name="Huws S.A."/>
            <person name="Newbold C.J."/>
            <person name="Golyshin P.N."/>
            <person name="Simon M.A."/>
            <person name="Lopez G."/>
            <person name="Yakimov M.M."/>
            <person name="Ferrer M."/>
        </authorList>
    </citation>
    <scope>NUCLEOTIDE SEQUENCE</scope>
</reference>
<dbReference type="InterPro" id="IPR050079">
    <property type="entry name" value="DEAD_box_RNA_helicase"/>
</dbReference>
<dbReference type="AlphaFoldDB" id="J9GN72"/>
<dbReference type="InterPro" id="IPR001650">
    <property type="entry name" value="Helicase_C-like"/>
</dbReference>
<evidence type="ECO:0000256" key="5">
    <source>
        <dbReference type="SAM" id="MobiDB-lite"/>
    </source>
</evidence>
<feature type="compositionally biased region" description="Basic and acidic residues" evidence="5">
    <location>
        <begin position="162"/>
        <end position="190"/>
    </location>
</feature>
<dbReference type="Pfam" id="PF00271">
    <property type="entry name" value="Helicase_C"/>
    <property type="match status" value="1"/>
</dbReference>
<sequence>VFQVRDREKTDVLIDLLKTRGENNQPMQQVIVFVNAKVTCRRLARTLERVGINADAIHGDKTQEERQTALEGFKNGTVHVLVATDVAARGLDIKELPCVINYDVPFCAEDYVHRIGRTGRAGSHGLAIMLATSEDDKLVEAIEKLTNQSFNQIPTRPLSRRARAEMRHDRDYYERSDSPEDERAARDRARSYVPPSQRHRDPIFDTPYRERPYTRNKPEELHVFEREVKKTRPLAALLGGIRIPLD</sequence>
<dbReference type="PROSITE" id="PS51194">
    <property type="entry name" value="HELICASE_CTER"/>
    <property type="match status" value="1"/>
</dbReference>
<keyword evidence="2" id="KW-0378">Hydrolase</keyword>
<dbReference type="InterPro" id="IPR027417">
    <property type="entry name" value="P-loop_NTPase"/>
</dbReference>
<feature type="region of interest" description="Disordered" evidence="5">
    <location>
        <begin position="155"/>
        <end position="212"/>
    </location>
</feature>
<dbReference type="GO" id="GO:0005829">
    <property type="term" value="C:cytosol"/>
    <property type="evidence" value="ECO:0007669"/>
    <property type="project" value="TreeGrafter"/>
</dbReference>
<evidence type="ECO:0000256" key="2">
    <source>
        <dbReference type="ARBA" id="ARBA00022801"/>
    </source>
</evidence>
<evidence type="ECO:0000259" key="6">
    <source>
        <dbReference type="PROSITE" id="PS51194"/>
    </source>
</evidence>
<proteinExistence type="predicted"/>
<dbReference type="CDD" id="cd18787">
    <property type="entry name" value="SF2_C_DEAD"/>
    <property type="match status" value="1"/>
</dbReference>
<keyword evidence="1" id="KW-0547">Nucleotide-binding</keyword>
<keyword evidence="3 7" id="KW-0347">Helicase</keyword>
<evidence type="ECO:0000313" key="7">
    <source>
        <dbReference type="EMBL" id="EJX09024.1"/>
    </source>
</evidence>
<keyword evidence="4" id="KW-0067">ATP-binding</keyword>
<dbReference type="EMBL" id="AMCI01000484">
    <property type="protein sequence ID" value="EJX09024.1"/>
    <property type="molecule type" value="Genomic_DNA"/>
</dbReference>
<evidence type="ECO:0000256" key="1">
    <source>
        <dbReference type="ARBA" id="ARBA00022741"/>
    </source>
</evidence>
<organism evidence="7">
    <name type="scientific">gut metagenome</name>
    <dbReference type="NCBI Taxonomy" id="749906"/>
    <lineage>
        <taxon>unclassified sequences</taxon>
        <taxon>metagenomes</taxon>
        <taxon>organismal metagenomes</taxon>
    </lineage>
</organism>
<gene>
    <name evidence="7" type="ORF">EVA_02865</name>
</gene>
<dbReference type="GO" id="GO:0005524">
    <property type="term" value="F:ATP binding"/>
    <property type="evidence" value="ECO:0007669"/>
    <property type="project" value="UniProtKB-KW"/>
</dbReference>
<comment type="caution">
    <text evidence="7">The sequence shown here is derived from an EMBL/GenBank/DDBJ whole genome shotgun (WGS) entry which is preliminary data.</text>
</comment>
<feature type="domain" description="Helicase C-terminal" evidence="6">
    <location>
        <begin position="11"/>
        <end position="161"/>
    </location>
</feature>
<dbReference type="SMART" id="SM00490">
    <property type="entry name" value="HELICc"/>
    <property type="match status" value="1"/>
</dbReference>
<dbReference type="Gene3D" id="3.40.50.300">
    <property type="entry name" value="P-loop containing nucleotide triphosphate hydrolases"/>
    <property type="match status" value="1"/>
</dbReference>
<dbReference type="SUPFAM" id="SSF52540">
    <property type="entry name" value="P-loop containing nucleoside triphosphate hydrolases"/>
    <property type="match status" value="1"/>
</dbReference>